<gene>
    <name evidence="1" type="ORF">BKE30_05700</name>
</gene>
<sequence length="82" mass="9785">MQKQIFGDCNSSAHEEASYCHKLHRLLEHCMQQIVIVHQQLKTTCIHDQHAEVLQQRLQTLQERRRFYQTQLISLDSFSDFS</sequence>
<organism evidence="1 2">
    <name type="scientific">Alkanindiges hydrocarboniclasticus</name>
    <dbReference type="NCBI Taxonomy" id="1907941"/>
    <lineage>
        <taxon>Bacteria</taxon>
        <taxon>Pseudomonadati</taxon>
        <taxon>Pseudomonadota</taxon>
        <taxon>Gammaproteobacteria</taxon>
        <taxon>Moraxellales</taxon>
        <taxon>Moraxellaceae</taxon>
        <taxon>Alkanindiges</taxon>
    </lineage>
</organism>
<dbReference type="STRING" id="1907941.BKE30_05700"/>
<name>A0A1S8CVC4_9GAMM</name>
<evidence type="ECO:0000313" key="2">
    <source>
        <dbReference type="Proteomes" id="UP000192132"/>
    </source>
</evidence>
<protein>
    <submittedName>
        <fullName evidence="1">Uncharacterized protein</fullName>
    </submittedName>
</protein>
<dbReference type="Proteomes" id="UP000192132">
    <property type="component" value="Unassembled WGS sequence"/>
</dbReference>
<comment type="caution">
    <text evidence="1">The sequence shown here is derived from an EMBL/GenBank/DDBJ whole genome shotgun (WGS) entry which is preliminary data.</text>
</comment>
<proteinExistence type="predicted"/>
<dbReference type="RefSeq" id="WP_076877648.1">
    <property type="nucleotide sequence ID" value="NZ_MLCN01000013.1"/>
</dbReference>
<reference evidence="1 2" key="1">
    <citation type="submission" date="2016-10" db="EMBL/GenBank/DDBJ databases">
        <title>Draft Genome sequence of Alkanindiges sp. strain H1.</title>
        <authorList>
            <person name="Subhash Y."/>
            <person name="Lee S."/>
        </authorList>
    </citation>
    <scope>NUCLEOTIDE SEQUENCE [LARGE SCALE GENOMIC DNA]</scope>
    <source>
        <strain evidence="1 2">H1</strain>
    </source>
</reference>
<keyword evidence="2" id="KW-1185">Reference proteome</keyword>
<dbReference type="AlphaFoldDB" id="A0A1S8CVC4"/>
<evidence type="ECO:0000313" key="1">
    <source>
        <dbReference type="EMBL" id="ONG41271.1"/>
    </source>
</evidence>
<accession>A0A1S8CVC4</accession>
<dbReference type="EMBL" id="MLCN01000013">
    <property type="protein sequence ID" value="ONG41271.1"/>
    <property type="molecule type" value="Genomic_DNA"/>
</dbReference>